<dbReference type="Proteomes" id="UP000050509">
    <property type="component" value="Unassembled WGS sequence"/>
</dbReference>
<evidence type="ECO:0000313" key="3">
    <source>
        <dbReference type="Proteomes" id="UP000050509"/>
    </source>
</evidence>
<dbReference type="InterPro" id="IPR013320">
    <property type="entry name" value="ConA-like_dom_sf"/>
</dbReference>
<protein>
    <recommendedName>
        <fullName evidence="4">3-keto-disaccharide hydrolase domain-containing protein</fullName>
    </recommendedName>
</protein>
<dbReference type="AlphaFoldDB" id="A0A0P9FD14"/>
<sequence>PAAQPAAQPTAQAAGQGSTQAAGQSSAAPTVSVSTEPLLASTFDETNPAKSPWLPLSGDWQAHDGIYSQRDNTGYDFISMMNLAPQSNYALESKLRLGEGDMGGGFIYNVPNPTTRAGAQIVDFDNKGGFLRWGRYDDKNAYIYEGGVKIDPPINDGQWHDLRLTTHAAASTIALDGRELGQIKNTSTSGSLGLVTSKTKVDFDNVNVTILPGDTAVPTAQAAAPTTQPTAGPAAADFKDDFADGDTKGWQVLSGTWQNIDASYQQTSTSGSDLGSVSPFQSDSYTATARLKRLDGDMGGGMYFNMAQRDKKNVSQMINYTEGGKSLQWGHFDDGGNFVFEGSAPVPDGSDGEWHTLGVAVKDGKATFTLDGTVIKKDAELAYTSGYVGLLASNSKIAFDNINFQEQ</sequence>
<name>A0A0P9FD14_9CHLR</name>
<accession>A0A0P9FD14</accession>
<feature type="region of interest" description="Disordered" evidence="1">
    <location>
        <begin position="1"/>
        <end position="33"/>
    </location>
</feature>
<evidence type="ECO:0008006" key="4">
    <source>
        <dbReference type="Google" id="ProtNLM"/>
    </source>
</evidence>
<evidence type="ECO:0000256" key="1">
    <source>
        <dbReference type="SAM" id="MobiDB-lite"/>
    </source>
</evidence>
<feature type="compositionally biased region" description="Low complexity" evidence="1">
    <location>
        <begin position="1"/>
        <end position="30"/>
    </location>
</feature>
<dbReference type="EMBL" id="LJCR01001250">
    <property type="protein sequence ID" value="KPV50705.1"/>
    <property type="molecule type" value="Genomic_DNA"/>
</dbReference>
<proteinExistence type="predicted"/>
<dbReference type="SUPFAM" id="SSF49899">
    <property type="entry name" value="Concanavalin A-like lectins/glucanases"/>
    <property type="match status" value="1"/>
</dbReference>
<gene>
    <name evidence="2" type="ORF">SE17_25340</name>
</gene>
<organism evidence="2 3">
    <name type="scientific">Kouleothrix aurantiaca</name>
    <dbReference type="NCBI Taxonomy" id="186479"/>
    <lineage>
        <taxon>Bacteria</taxon>
        <taxon>Bacillati</taxon>
        <taxon>Chloroflexota</taxon>
        <taxon>Chloroflexia</taxon>
        <taxon>Chloroflexales</taxon>
        <taxon>Roseiflexineae</taxon>
        <taxon>Roseiflexaceae</taxon>
        <taxon>Kouleothrix</taxon>
    </lineage>
</organism>
<evidence type="ECO:0000313" key="2">
    <source>
        <dbReference type="EMBL" id="KPV50705.1"/>
    </source>
</evidence>
<keyword evidence="3" id="KW-1185">Reference proteome</keyword>
<dbReference type="Gene3D" id="2.60.120.560">
    <property type="entry name" value="Exo-inulinase, domain 1"/>
    <property type="match status" value="2"/>
</dbReference>
<comment type="caution">
    <text evidence="2">The sequence shown here is derived from an EMBL/GenBank/DDBJ whole genome shotgun (WGS) entry which is preliminary data.</text>
</comment>
<feature type="non-terminal residue" evidence="2">
    <location>
        <position position="1"/>
    </location>
</feature>
<reference evidence="2 3" key="1">
    <citation type="submission" date="2015-09" db="EMBL/GenBank/DDBJ databases">
        <title>Draft genome sequence of Kouleothrix aurantiaca JCM 19913.</title>
        <authorList>
            <person name="Hemp J."/>
        </authorList>
    </citation>
    <scope>NUCLEOTIDE SEQUENCE [LARGE SCALE GENOMIC DNA]</scope>
    <source>
        <strain evidence="2 3">COM-B</strain>
    </source>
</reference>